<dbReference type="AlphaFoldDB" id="A0A9E6XXT1"/>
<dbReference type="RefSeq" id="WP_259316095.1">
    <property type="nucleotide sequence ID" value="NZ_CP087164.1"/>
</dbReference>
<sequence>MSIIENVDQATALAEILGVAEHIVSDWDLDLPTPLGPDTRLVADLDFDSIDLVCLFVTVEQHHEGVAFGFEQLVMVDGEYVDDLTLAQVAGHVASRLREA</sequence>
<gene>
    <name evidence="1" type="ORF">DSM104329_02828</name>
</gene>
<organism evidence="1 2">
    <name type="scientific">Capillimicrobium parvum</name>
    <dbReference type="NCBI Taxonomy" id="2884022"/>
    <lineage>
        <taxon>Bacteria</taxon>
        <taxon>Bacillati</taxon>
        <taxon>Actinomycetota</taxon>
        <taxon>Thermoleophilia</taxon>
        <taxon>Solirubrobacterales</taxon>
        <taxon>Capillimicrobiaceae</taxon>
        <taxon>Capillimicrobium</taxon>
    </lineage>
</organism>
<evidence type="ECO:0008006" key="3">
    <source>
        <dbReference type="Google" id="ProtNLM"/>
    </source>
</evidence>
<proteinExistence type="predicted"/>
<evidence type="ECO:0000313" key="1">
    <source>
        <dbReference type="EMBL" id="UGS36424.1"/>
    </source>
</evidence>
<reference evidence="1" key="1">
    <citation type="journal article" date="2022" name="Int. J. Syst. Evol. Microbiol.">
        <title>Pseudomonas aegrilactucae sp. nov. and Pseudomonas morbosilactucae sp. nov., pathogens causing bacterial rot of lettuce in Japan.</title>
        <authorList>
            <person name="Sawada H."/>
            <person name="Fujikawa T."/>
            <person name="Satou M."/>
        </authorList>
    </citation>
    <scope>NUCLEOTIDE SEQUENCE</scope>
    <source>
        <strain evidence="1">0166_1</strain>
    </source>
</reference>
<name>A0A9E6XXT1_9ACTN</name>
<evidence type="ECO:0000313" key="2">
    <source>
        <dbReference type="Proteomes" id="UP001162834"/>
    </source>
</evidence>
<dbReference type="EMBL" id="CP087164">
    <property type="protein sequence ID" value="UGS36424.1"/>
    <property type="molecule type" value="Genomic_DNA"/>
</dbReference>
<protein>
    <recommendedName>
        <fullName evidence="3">Acyl carrier protein</fullName>
    </recommendedName>
</protein>
<dbReference type="InterPro" id="IPR036736">
    <property type="entry name" value="ACP-like_sf"/>
</dbReference>
<dbReference type="KEGG" id="sbae:DSM104329_02828"/>
<dbReference type="SUPFAM" id="SSF47336">
    <property type="entry name" value="ACP-like"/>
    <property type="match status" value="1"/>
</dbReference>
<dbReference type="Gene3D" id="1.10.1200.10">
    <property type="entry name" value="ACP-like"/>
    <property type="match status" value="1"/>
</dbReference>
<accession>A0A9E6XXT1</accession>
<keyword evidence="2" id="KW-1185">Reference proteome</keyword>
<dbReference type="Proteomes" id="UP001162834">
    <property type="component" value="Chromosome"/>
</dbReference>